<dbReference type="Proteomes" id="UP001225596">
    <property type="component" value="Unassembled WGS sequence"/>
</dbReference>
<protein>
    <submittedName>
        <fullName evidence="1">Uncharacterized protein</fullName>
    </submittedName>
</protein>
<organism evidence="1 2">
    <name type="scientific">Keguizhuia sedimenti</name>
    <dbReference type="NCBI Taxonomy" id="3064264"/>
    <lineage>
        <taxon>Bacteria</taxon>
        <taxon>Pseudomonadati</taxon>
        <taxon>Pseudomonadota</taxon>
        <taxon>Betaproteobacteria</taxon>
        <taxon>Burkholderiales</taxon>
        <taxon>Oxalobacteraceae</taxon>
        <taxon>Keguizhuia</taxon>
    </lineage>
</organism>
<evidence type="ECO:0000313" key="1">
    <source>
        <dbReference type="EMBL" id="MDQ9169479.1"/>
    </source>
</evidence>
<name>A0ABU1BKV1_9BURK</name>
<dbReference type="RefSeq" id="WP_338435383.1">
    <property type="nucleotide sequence ID" value="NZ_JAUYVH010000001.1"/>
</dbReference>
<evidence type="ECO:0000313" key="2">
    <source>
        <dbReference type="Proteomes" id="UP001225596"/>
    </source>
</evidence>
<comment type="caution">
    <text evidence="1">The sequence shown here is derived from an EMBL/GenBank/DDBJ whole genome shotgun (WGS) entry which is preliminary data.</text>
</comment>
<gene>
    <name evidence="1" type="ORF">Q8A64_03535</name>
</gene>
<accession>A0ABU1BKV1</accession>
<keyword evidence="2" id="KW-1185">Reference proteome</keyword>
<sequence>MHTPYRSLEQFREKAGLLAAELTLESDEALTTLAHISGYETANDIRFGASASAMLSSREELMARLQAIHPDIGNERAAAVIDKLNLPVRETDMTQLARSPGAAPNISG</sequence>
<proteinExistence type="predicted"/>
<dbReference type="EMBL" id="JAUYVH010000001">
    <property type="protein sequence ID" value="MDQ9169479.1"/>
    <property type="molecule type" value="Genomic_DNA"/>
</dbReference>
<reference evidence="1 2" key="1">
    <citation type="submission" date="2023-08" db="EMBL/GenBank/DDBJ databases">
        <title>Oxalobacteraceae gen .nov., isolated from river sludge outside the plant.</title>
        <authorList>
            <person name="Zhao S.Y."/>
        </authorList>
    </citation>
    <scope>NUCLEOTIDE SEQUENCE [LARGE SCALE GENOMIC DNA]</scope>
    <source>
        <strain evidence="1 2">R-40</strain>
    </source>
</reference>